<dbReference type="AlphaFoldDB" id="A0A2G8BEV5"/>
<sequence length="313" mass="33947">MRAGIVLPRDQRQVAEAARWAENLGFDLVASGEHLFFHGRTPNAFVVLAAAAGATERVRLLSALTILPVYPAVLAAKLVATLDQVSNGRFDFGVGVGGEYPPEFAAAGVPVGERGARTDEALALILRLLRGGPVDFAGRWTRVEGLSLNPPALQTPAPPVWVGGRRPAAFRRAGRFADVWMPYMYTPERLADSLQSVRGHAVQAGRGAAEVRGAIFCWGALDRDPAAARRDAVAAVNRTYNQDFEPLADRYLLTGTPQQVCRRLAEYRDAGAETVIFAAPRDADAWRRSIELFAAEVLPDLHETRGTDPVDRN</sequence>
<evidence type="ECO:0000313" key="2">
    <source>
        <dbReference type="Proteomes" id="UP000595446"/>
    </source>
</evidence>
<reference evidence="1 2" key="1">
    <citation type="submission" date="2020-12" db="EMBL/GenBank/DDBJ databases">
        <title>Complete genome sequence of Mycobacterium heckeshornense JCM 15655T, closely related to a pathogenic non-tuberculous mycobacterial species Mycobacterium xenopi.</title>
        <authorList>
            <person name="Yoshida M."/>
            <person name="Fukano H."/>
            <person name="Asakura T."/>
            <person name="Suzuki M."/>
            <person name="Hoshino Y."/>
        </authorList>
    </citation>
    <scope>NUCLEOTIDE SEQUENCE [LARGE SCALE GENOMIC DNA]</scope>
    <source>
        <strain evidence="1 2">JCM 15655</strain>
    </source>
</reference>
<dbReference type="OrthoDB" id="3773796at2"/>
<dbReference type="EMBL" id="AP024237">
    <property type="protein sequence ID" value="BCO34213.1"/>
    <property type="molecule type" value="Genomic_DNA"/>
</dbReference>
<dbReference type="GO" id="GO:0008726">
    <property type="term" value="F:alkanesulfonate monooxygenase activity"/>
    <property type="evidence" value="ECO:0007669"/>
    <property type="project" value="TreeGrafter"/>
</dbReference>
<protein>
    <submittedName>
        <fullName evidence="1">Uncharacterized protein</fullName>
    </submittedName>
</protein>
<name>A0A2G8BEV5_9MYCO</name>
<accession>A0A2G8BEV5</accession>
<dbReference type="Proteomes" id="UP000595446">
    <property type="component" value="Chromosome"/>
</dbReference>
<dbReference type="Gene3D" id="3.20.20.30">
    <property type="entry name" value="Luciferase-like domain"/>
    <property type="match status" value="1"/>
</dbReference>
<dbReference type="InterPro" id="IPR011251">
    <property type="entry name" value="Luciferase-like_dom"/>
</dbReference>
<organism evidence="1 2">
    <name type="scientific">Mycobacterium heckeshornense</name>
    <dbReference type="NCBI Taxonomy" id="110505"/>
    <lineage>
        <taxon>Bacteria</taxon>
        <taxon>Bacillati</taxon>
        <taxon>Actinomycetota</taxon>
        <taxon>Actinomycetes</taxon>
        <taxon>Mycobacteriales</taxon>
        <taxon>Mycobacteriaceae</taxon>
        <taxon>Mycobacterium</taxon>
    </lineage>
</organism>
<dbReference type="PANTHER" id="PTHR42847:SF4">
    <property type="entry name" value="ALKANESULFONATE MONOOXYGENASE-RELATED"/>
    <property type="match status" value="1"/>
</dbReference>
<dbReference type="SUPFAM" id="SSF51679">
    <property type="entry name" value="Bacterial luciferase-like"/>
    <property type="match status" value="1"/>
</dbReference>
<evidence type="ECO:0000313" key="1">
    <source>
        <dbReference type="EMBL" id="BCO34213.1"/>
    </source>
</evidence>
<dbReference type="PANTHER" id="PTHR42847">
    <property type="entry name" value="ALKANESULFONATE MONOOXYGENASE"/>
    <property type="match status" value="1"/>
</dbReference>
<gene>
    <name evidence="1" type="ORF">MHEC_06460</name>
</gene>
<dbReference type="InterPro" id="IPR036661">
    <property type="entry name" value="Luciferase-like_sf"/>
</dbReference>
<proteinExistence type="predicted"/>
<keyword evidence="2" id="KW-1185">Reference proteome</keyword>
<dbReference type="GO" id="GO:0046306">
    <property type="term" value="P:alkanesulfonate catabolic process"/>
    <property type="evidence" value="ECO:0007669"/>
    <property type="project" value="TreeGrafter"/>
</dbReference>
<dbReference type="Pfam" id="PF00296">
    <property type="entry name" value="Bac_luciferase"/>
    <property type="match status" value="1"/>
</dbReference>
<dbReference type="InterPro" id="IPR050172">
    <property type="entry name" value="SsuD_RutA_monooxygenase"/>
</dbReference>
<dbReference type="RefSeq" id="WP_048889757.1">
    <property type="nucleotide sequence ID" value="NZ_AP024237.1"/>
</dbReference>